<dbReference type="EMBL" id="MN740937">
    <property type="protein sequence ID" value="QHU18718.1"/>
    <property type="molecule type" value="Genomic_DNA"/>
</dbReference>
<dbReference type="Pfam" id="PF03016">
    <property type="entry name" value="Exostosin_GT47"/>
    <property type="match status" value="1"/>
</dbReference>
<reference evidence="2" key="1">
    <citation type="journal article" date="2020" name="Nature">
        <title>Giant virus diversity and host interactions through global metagenomics.</title>
        <authorList>
            <person name="Schulz F."/>
            <person name="Roux S."/>
            <person name="Paez-Espino D."/>
            <person name="Jungbluth S."/>
            <person name="Walsh D.A."/>
            <person name="Denef V.J."/>
            <person name="McMahon K.D."/>
            <person name="Konstantinidis K.T."/>
            <person name="Eloe-Fadrosh E.A."/>
            <person name="Kyrpides N.C."/>
            <person name="Woyke T."/>
        </authorList>
    </citation>
    <scope>NUCLEOTIDE SEQUENCE</scope>
    <source>
        <strain evidence="2">GVMAG-S-3300013006-158</strain>
    </source>
</reference>
<evidence type="ECO:0000259" key="1">
    <source>
        <dbReference type="Pfam" id="PF03016"/>
    </source>
</evidence>
<name>A0A6C0KQW2_9ZZZZ</name>
<protein>
    <recommendedName>
        <fullName evidence="1">Exostosin GT47 domain-containing protein</fullName>
    </recommendedName>
</protein>
<dbReference type="GO" id="GO:0016757">
    <property type="term" value="F:glycosyltransferase activity"/>
    <property type="evidence" value="ECO:0007669"/>
    <property type="project" value="InterPro"/>
</dbReference>
<proteinExistence type="predicted"/>
<dbReference type="InterPro" id="IPR004263">
    <property type="entry name" value="Exostosin"/>
</dbReference>
<dbReference type="AlphaFoldDB" id="A0A6C0KQW2"/>
<accession>A0A6C0KQW2</accession>
<dbReference type="InterPro" id="IPR040911">
    <property type="entry name" value="Exostosin_GT47"/>
</dbReference>
<organism evidence="2">
    <name type="scientific">viral metagenome</name>
    <dbReference type="NCBI Taxonomy" id="1070528"/>
    <lineage>
        <taxon>unclassified sequences</taxon>
        <taxon>metagenomes</taxon>
        <taxon>organismal metagenomes</taxon>
    </lineage>
</organism>
<sequence length="296" mass="34961">MPLRILDLPILFRPGTSIVYPPFKKGRYLEEYIYEYMLQHASSIESDCVYIPIFWTHLQNHPGFKRMKESLTLLLQKEIQKMPKQTKYFTIVQHDDGPMLPLPKDTLLFGACTGTIPIPLIYEDTTHYLMNRPRTQDKEWLASFIGTLTHPVREHMKQCLENKPSIYWMTKPREEWTNRIAPSAADVFVEATLQSKFCLAPRGYGRSSFRFFEAMLLDTVPVYFWDDQEWLPYKEFIDYSTIAISIQEKDIPKTYDILTSISEETYQSMVENIRKVRHHFTLEGVGEYIRKTIELH</sequence>
<feature type="domain" description="Exostosin GT47" evidence="1">
    <location>
        <begin position="126"/>
        <end position="260"/>
    </location>
</feature>
<evidence type="ECO:0000313" key="2">
    <source>
        <dbReference type="EMBL" id="QHU18718.1"/>
    </source>
</evidence>
<dbReference type="PANTHER" id="PTHR11062">
    <property type="entry name" value="EXOSTOSIN HEPARAN SULFATE GLYCOSYLTRANSFERASE -RELATED"/>
    <property type="match status" value="1"/>
</dbReference>